<reference evidence="10 11" key="1">
    <citation type="submission" date="2022-10" db="EMBL/GenBank/DDBJ databases">
        <title>Roseococcus glaciei nov., sp. nov., isolated from glacier.</title>
        <authorList>
            <person name="Liu Q."/>
            <person name="Xin Y.-H."/>
        </authorList>
    </citation>
    <scope>NUCLEOTIDE SEQUENCE [LARGE SCALE GENOMIC DNA]</scope>
    <source>
        <strain evidence="10 11">MDT2-1-1</strain>
    </source>
</reference>
<dbReference type="Gene3D" id="3.30.565.10">
    <property type="entry name" value="Histidine kinase-like ATPase, C-terminal domain"/>
    <property type="match status" value="1"/>
</dbReference>
<feature type="modified residue" description="4-aspartylphosphate" evidence="6">
    <location>
        <position position="708"/>
    </location>
</feature>
<dbReference type="InterPro" id="IPR036097">
    <property type="entry name" value="HisK_dim/P_sf"/>
</dbReference>
<name>A0ABT3NW72_9PROT</name>
<dbReference type="PROSITE" id="PS50109">
    <property type="entry name" value="HIS_KIN"/>
    <property type="match status" value="1"/>
</dbReference>
<dbReference type="Pfam" id="PF00072">
    <property type="entry name" value="Response_reg"/>
    <property type="match status" value="1"/>
</dbReference>
<dbReference type="InterPro" id="IPR011006">
    <property type="entry name" value="CheY-like_superfamily"/>
</dbReference>
<evidence type="ECO:0000256" key="6">
    <source>
        <dbReference type="PROSITE-ProRule" id="PRU00169"/>
    </source>
</evidence>
<dbReference type="Pfam" id="PF12860">
    <property type="entry name" value="PAS_7"/>
    <property type="match status" value="1"/>
</dbReference>
<evidence type="ECO:0000313" key="10">
    <source>
        <dbReference type="EMBL" id="MCW8086395.1"/>
    </source>
</evidence>
<dbReference type="PROSITE" id="PS50110">
    <property type="entry name" value="RESPONSE_REGULATORY"/>
    <property type="match status" value="1"/>
</dbReference>
<feature type="domain" description="Response regulatory" evidence="9">
    <location>
        <begin position="654"/>
        <end position="776"/>
    </location>
</feature>
<evidence type="ECO:0000256" key="4">
    <source>
        <dbReference type="ARBA" id="ARBA00022679"/>
    </source>
</evidence>
<organism evidence="10 11">
    <name type="scientific">Sabulicella glaciei</name>
    <dbReference type="NCBI Taxonomy" id="2984948"/>
    <lineage>
        <taxon>Bacteria</taxon>
        <taxon>Pseudomonadati</taxon>
        <taxon>Pseudomonadota</taxon>
        <taxon>Alphaproteobacteria</taxon>
        <taxon>Acetobacterales</taxon>
        <taxon>Acetobacteraceae</taxon>
        <taxon>Sabulicella</taxon>
    </lineage>
</organism>
<dbReference type="SUPFAM" id="SSF55874">
    <property type="entry name" value="ATPase domain of HSP90 chaperone/DNA topoisomerase II/histidine kinase"/>
    <property type="match status" value="1"/>
</dbReference>
<sequence length="871" mass="92816">MAFATNRLLERGDALAEASAHALLERTGEFAATTVARELAAAQSRVDAVASLIAEGIVAPSEKLRMVHLLRAETLGYAFSIHQDGVPLDGSTPLPADALVHVHHDTPGMSLVGPTRRADGGWSLFLIREFPMRGEAPLLLVAEIPNLRLAAALRPIQQTEALRFHVEDASGVVLAAAAGQEHLIGTALPHRPSSLDRGEVVRRTGAGGVSEFHHSTQRALPFGAIALTAVLPEEVALGEWHQLRTRIMARVFAFGMMTAALGLLVASVFALRLRAQEAEVEARQKMQGAIAAMQDGFALWDSEDRLVLWNPRLEELYAEIEPGFRVGANYTELVRDLARRHPAYGTAPDLEARMLEHRRTGEPFDRRMPSGRCLRVAQSRLPDGSLVGIHTDITAQKRIMHELAEARDDASRAMQAKSRILTHVSHELRTPLSSLLRLTAHLRRGAALPGEARRQVEMVDAAGRHLLSLANEVLDLAAMEAGRLSLNEEAVPAAEPFEAAASIIRPVAAARRVEVRTRLAGLPGGMRADATRVRQILLNLLGNAVKFTPEGSEVLLEVWREGDRIIADVTDQGPGVPETERAALFADFGKLSSAAVEGTGLGLAISARLAALMGGSIACMDGPDGRGATFRLDLPLVEAELPAPVAEPRLRKLRILAVDDSPANLAVLRALLATTGFALTCVTGGEAALEAVEAAAARGEGFDAVLMDVMMPGMDGLEATHRLRALPGPAGITPVIAVTASAFPEDIAAARAAGMEHHIAKPVERQRLLALLGEVAGTEPERSTSLGPLRPALEAELRSRADAVLTARQGDPGLPAQLHALAGTAAYLEMERIAGPARRTRRALVDGAPETAAELAALHEALRVEGLALPA</sequence>
<evidence type="ECO:0000259" key="9">
    <source>
        <dbReference type="PROSITE" id="PS50110"/>
    </source>
</evidence>
<evidence type="ECO:0000259" key="8">
    <source>
        <dbReference type="PROSITE" id="PS50109"/>
    </source>
</evidence>
<dbReference type="EMBL" id="JAPFQI010000008">
    <property type="protein sequence ID" value="MCW8086395.1"/>
    <property type="molecule type" value="Genomic_DNA"/>
</dbReference>
<dbReference type="Gene3D" id="1.10.287.130">
    <property type="match status" value="1"/>
</dbReference>
<keyword evidence="3 6" id="KW-0597">Phosphoprotein</keyword>
<dbReference type="CDD" id="cd00082">
    <property type="entry name" value="HisKA"/>
    <property type="match status" value="1"/>
</dbReference>
<dbReference type="Pfam" id="PF02518">
    <property type="entry name" value="HATPase_c"/>
    <property type="match status" value="1"/>
</dbReference>
<dbReference type="SUPFAM" id="SSF55785">
    <property type="entry name" value="PYP-like sensor domain (PAS domain)"/>
    <property type="match status" value="1"/>
</dbReference>
<dbReference type="PANTHER" id="PTHR43047">
    <property type="entry name" value="TWO-COMPONENT HISTIDINE PROTEIN KINASE"/>
    <property type="match status" value="1"/>
</dbReference>
<keyword evidence="5" id="KW-0418">Kinase</keyword>
<dbReference type="InterPro" id="IPR001789">
    <property type="entry name" value="Sig_transdc_resp-reg_receiver"/>
</dbReference>
<dbReference type="InterPro" id="IPR003594">
    <property type="entry name" value="HATPase_dom"/>
</dbReference>
<dbReference type="SUPFAM" id="SSF52172">
    <property type="entry name" value="CheY-like"/>
    <property type="match status" value="1"/>
</dbReference>
<dbReference type="InterPro" id="IPR036890">
    <property type="entry name" value="HATPase_C_sf"/>
</dbReference>
<keyword evidence="11" id="KW-1185">Reference proteome</keyword>
<comment type="catalytic activity">
    <reaction evidence="1">
        <text>ATP + protein L-histidine = ADP + protein N-phospho-L-histidine.</text>
        <dbReference type="EC" id="2.7.13.3"/>
    </reaction>
</comment>
<evidence type="ECO:0000256" key="5">
    <source>
        <dbReference type="ARBA" id="ARBA00022777"/>
    </source>
</evidence>
<protein>
    <recommendedName>
        <fullName evidence="2">histidine kinase</fullName>
        <ecNumber evidence="2">2.7.13.3</ecNumber>
    </recommendedName>
</protein>
<dbReference type="SMART" id="SM00387">
    <property type="entry name" value="HATPase_c"/>
    <property type="match status" value="1"/>
</dbReference>
<dbReference type="InterPro" id="IPR003661">
    <property type="entry name" value="HisK_dim/P_dom"/>
</dbReference>
<keyword evidence="7" id="KW-1133">Transmembrane helix</keyword>
<feature type="transmembrane region" description="Helical" evidence="7">
    <location>
        <begin position="251"/>
        <end position="271"/>
    </location>
</feature>
<dbReference type="Gene3D" id="3.30.450.20">
    <property type="entry name" value="PAS domain"/>
    <property type="match status" value="1"/>
</dbReference>
<dbReference type="SMART" id="SM00388">
    <property type="entry name" value="HisKA"/>
    <property type="match status" value="1"/>
</dbReference>
<evidence type="ECO:0000313" key="11">
    <source>
        <dbReference type="Proteomes" id="UP001526430"/>
    </source>
</evidence>
<gene>
    <name evidence="10" type="ORF">OF850_12205</name>
</gene>
<evidence type="ECO:0000256" key="1">
    <source>
        <dbReference type="ARBA" id="ARBA00000085"/>
    </source>
</evidence>
<dbReference type="Proteomes" id="UP001526430">
    <property type="component" value="Unassembled WGS sequence"/>
</dbReference>
<evidence type="ECO:0000256" key="2">
    <source>
        <dbReference type="ARBA" id="ARBA00012438"/>
    </source>
</evidence>
<dbReference type="InterPro" id="IPR004358">
    <property type="entry name" value="Sig_transdc_His_kin-like_C"/>
</dbReference>
<feature type="domain" description="Histidine kinase" evidence="8">
    <location>
        <begin position="423"/>
        <end position="638"/>
    </location>
</feature>
<keyword evidence="7" id="KW-0812">Transmembrane</keyword>
<dbReference type="SMART" id="SM00448">
    <property type="entry name" value="REC"/>
    <property type="match status" value="1"/>
</dbReference>
<dbReference type="InterPro" id="IPR035965">
    <property type="entry name" value="PAS-like_dom_sf"/>
</dbReference>
<keyword evidence="7" id="KW-0472">Membrane</keyword>
<comment type="caution">
    <text evidence="10">The sequence shown here is derived from an EMBL/GenBank/DDBJ whole genome shotgun (WGS) entry which is preliminary data.</text>
</comment>
<dbReference type="InterPro" id="IPR005467">
    <property type="entry name" value="His_kinase_dom"/>
</dbReference>
<accession>A0ABT3NW72</accession>
<evidence type="ECO:0000256" key="7">
    <source>
        <dbReference type="SAM" id="Phobius"/>
    </source>
</evidence>
<evidence type="ECO:0000256" key="3">
    <source>
        <dbReference type="ARBA" id="ARBA00022553"/>
    </source>
</evidence>
<dbReference type="Pfam" id="PF00512">
    <property type="entry name" value="HisKA"/>
    <property type="match status" value="1"/>
</dbReference>
<dbReference type="Gene3D" id="3.40.50.2300">
    <property type="match status" value="1"/>
</dbReference>
<dbReference type="PANTHER" id="PTHR43047:SF78">
    <property type="entry name" value="SENSORY_REGULATORY PROTEIN RPFC"/>
    <property type="match status" value="1"/>
</dbReference>
<dbReference type="EC" id="2.7.13.3" evidence="2"/>
<dbReference type="RefSeq" id="WP_301590416.1">
    <property type="nucleotide sequence ID" value="NZ_JAPFQI010000008.1"/>
</dbReference>
<proteinExistence type="predicted"/>
<keyword evidence="4" id="KW-0808">Transferase</keyword>
<dbReference type="PRINTS" id="PR00344">
    <property type="entry name" value="BCTRLSENSOR"/>
</dbReference>
<dbReference type="SUPFAM" id="SSF47384">
    <property type="entry name" value="Homodimeric domain of signal transducing histidine kinase"/>
    <property type="match status" value="1"/>
</dbReference>
<dbReference type="CDD" id="cd17546">
    <property type="entry name" value="REC_hyHK_CKI1_RcsC-like"/>
    <property type="match status" value="1"/>
</dbReference>